<feature type="transmembrane region" description="Helical" evidence="6">
    <location>
        <begin position="52"/>
        <end position="69"/>
    </location>
</feature>
<dbReference type="GO" id="GO:0005886">
    <property type="term" value="C:plasma membrane"/>
    <property type="evidence" value="ECO:0007669"/>
    <property type="project" value="UniProtKB-SubCell"/>
</dbReference>
<feature type="transmembrane region" description="Helical" evidence="6">
    <location>
        <begin position="12"/>
        <end position="40"/>
    </location>
</feature>
<reference evidence="8" key="1">
    <citation type="journal article" date="2016" name="Stand. Genomic Sci.">
        <title>Complete genome sequence of Methanospirillum hungatei type strain JF1.</title>
        <authorList>
            <person name="Gunsalus R.P."/>
            <person name="Cook L.E."/>
            <person name="Crable B."/>
            <person name="Rohlin L."/>
            <person name="McDonald E."/>
            <person name="Mouttaki H."/>
            <person name="Sieber J.R."/>
            <person name="Poweleit N."/>
            <person name="Zhou H."/>
            <person name="Lapidus A.L."/>
            <person name="Daligault H.E."/>
            <person name="Land M."/>
            <person name="Gilna P."/>
            <person name="Ivanova N."/>
            <person name="Kyrpides N."/>
            <person name="Culley D.E."/>
            <person name="McInerney M.J."/>
        </authorList>
    </citation>
    <scope>NUCLEOTIDE SEQUENCE [LARGE SCALE GENOMIC DNA]</scope>
    <source>
        <strain evidence="8">ATCC 27890 / DSM 864 / NBRC 100397 / JF-1</strain>
    </source>
</reference>
<evidence type="ECO:0008006" key="9">
    <source>
        <dbReference type="Google" id="ProtNLM"/>
    </source>
</evidence>
<name>Q2FLK9_METHJ</name>
<evidence type="ECO:0000256" key="2">
    <source>
        <dbReference type="ARBA" id="ARBA00022475"/>
    </source>
</evidence>
<dbReference type="HOGENOM" id="CLU_113758_2_1_2"/>
<keyword evidence="4 6" id="KW-1133">Transmembrane helix</keyword>
<feature type="transmembrane region" description="Helical" evidence="6">
    <location>
        <begin position="81"/>
        <end position="99"/>
    </location>
</feature>
<feature type="transmembrane region" description="Helical" evidence="6">
    <location>
        <begin position="111"/>
        <end position="127"/>
    </location>
</feature>
<dbReference type="RefSeq" id="WP_011448707.1">
    <property type="nucleotide sequence ID" value="NC_007796.1"/>
</dbReference>
<keyword evidence="8" id="KW-1185">Reference proteome</keyword>
<keyword evidence="5 6" id="KW-0472">Membrane</keyword>
<evidence type="ECO:0000256" key="1">
    <source>
        <dbReference type="ARBA" id="ARBA00004651"/>
    </source>
</evidence>
<accession>Q2FLK9</accession>
<evidence type="ECO:0000256" key="5">
    <source>
        <dbReference type="ARBA" id="ARBA00023136"/>
    </source>
</evidence>
<evidence type="ECO:0000313" key="7">
    <source>
        <dbReference type="EMBL" id="ABD41442.1"/>
    </source>
</evidence>
<dbReference type="EnsemblBacteria" id="ABD41442">
    <property type="protein sequence ID" value="ABD41442"/>
    <property type="gene ID" value="Mhun_1719"/>
</dbReference>
<sequence length="146" mass="16691">MIDSIKTFHRIMYLVLLILLGIVLVVSVINLGITVFWSLVDDGGFILESYEIIQIFGYFLLVLIGIEFFESILTYLRDKVIHVEVIVMVAMTAVARKVILLDSEVSDMHLIGLGFLILSLGIAYYLIRKSNREKMKEELVKRTHEA</sequence>
<dbReference type="AlphaFoldDB" id="Q2FLK9"/>
<keyword evidence="2" id="KW-1003">Cell membrane</keyword>
<keyword evidence="3 6" id="KW-0812">Transmembrane</keyword>
<evidence type="ECO:0000256" key="4">
    <source>
        <dbReference type="ARBA" id="ARBA00022989"/>
    </source>
</evidence>
<dbReference type="Pfam" id="PF06146">
    <property type="entry name" value="PsiE"/>
    <property type="match status" value="1"/>
</dbReference>
<protein>
    <recommendedName>
        <fullName evidence="9">Phosphate-starvation-inducible E-like protein</fullName>
    </recommendedName>
</protein>
<dbReference type="InParanoid" id="Q2FLK9"/>
<dbReference type="EMBL" id="CP000254">
    <property type="protein sequence ID" value="ABD41442.1"/>
    <property type="molecule type" value="Genomic_DNA"/>
</dbReference>
<proteinExistence type="predicted"/>
<gene>
    <name evidence="7" type="ordered locus">Mhun_1719</name>
</gene>
<organism evidence="7 8">
    <name type="scientific">Methanospirillum hungatei JF-1 (strain ATCC 27890 / DSM 864 / NBRC 100397 / JF-1)</name>
    <dbReference type="NCBI Taxonomy" id="323259"/>
    <lineage>
        <taxon>Archaea</taxon>
        <taxon>Methanobacteriati</taxon>
        <taxon>Methanobacteriota</taxon>
        <taxon>Stenosarchaea group</taxon>
        <taxon>Methanomicrobia</taxon>
        <taxon>Methanomicrobiales</taxon>
        <taxon>Methanospirillaceae</taxon>
        <taxon>Methanospirillum</taxon>
    </lineage>
</organism>
<evidence type="ECO:0000313" key="8">
    <source>
        <dbReference type="Proteomes" id="UP000001941"/>
    </source>
</evidence>
<dbReference type="GeneID" id="3924899"/>
<evidence type="ECO:0000256" key="6">
    <source>
        <dbReference type="SAM" id="Phobius"/>
    </source>
</evidence>
<dbReference type="OrthoDB" id="118021at2157"/>
<evidence type="ECO:0000256" key="3">
    <source>
        <dbReference type="ARBA" id="ARBA00022692"/>
    </source>
</evidence>
<dbReference type="eggNOG" id="arCOG06067">
    <property type="taxonomic scope" value="Archaea"/>
</dbReference>
<dbReference type="STRING" id="323259.Mhun_1719"/>
<dbReference type="InterPro" id="IPR020948">
    <property type="entry name" value="P_starv_induced_PsiE-like"/>
</dbReference>
<dbReference type="Proteomes" id="UP000001941">
    <property type="component" value="Chromosome"/>
</dbReference>
<comment type="subcellular location">
    <subcellularLocation>
        <location evidence="1">Cell membrane</location>
        <topology evidence="1">Multi-pass membrane protein</topology>
    </subcellularLocation>
</comment>
<dbReference type="KEGG" id="mhu:Mhun_1719"/>